<dbReference type="Gramene" id="AET7Gv20464500.3">
    <property type="protein sequence ID" value="AET7Gv20464500.3"/>
    <property type="gene ID" value="AET7Gv20464500"/>
</dbReference>
<accession>A0A453R4W0</accession>
<reference evidence="2" key="3">
    <citation type="journal article" date="2017" name="Nature">
        <title>Genome sequence of the progenitor of the wheat D genome Aegilops tauschii.</title>
        <authorList>
            <person name="Luo M.C."/>
            <person name="Gu Y.Q."/>
            <person name="Puiu D."/>
            <person name="Wang H."/>
            <person name="Twardziok S.O."/>
            <person name="Deal K.R."/>
            <person name="Huo N."/>
            <person name="Zhu T."/>
            <person name="Wang L."/>
            <person name="Wang Y."/>
            <person name="McGuire P.E."/>
            <person name="Liu S."/>
            <person name="Long H."/>
            <person name="Ramasamy R.K."/>
            <person name="Rodriguez J.C."/>
            <person name="Van S.L."/>
            <person name="Yuan L."/>
            <person name="Wang Z."/>
            <person name="Xia Z."/>
            <person name="Xiao L."/>
            <person name="Anderson O.D."/>
            <person name="Ouyang S."/>
            <person name="Liang Y."/>
            <person name="Zimin A.V."/>
            <person name="Pertea G."/>
            <person name="Qi P."/>
            <person name="Bennetzen J.L."/>
            <person name="Dai X."/>
            <person name="Dawson M.W."/>
            <person name="Muller H.G."/>
            <person name="Kugler K."/>
            <person name="Rivarola-Duarte L."/>
            <person name="Spannagl M."/>
            <person name="Mayer K.F.X."/>
            <person name="Lu F.H."/>
            <person name="Bevan M.W."/>
            <person name="Leroy P."/>
            <person name="Li P."/>
            <person name="You F.M."/>
            <person name="Sun Q."/>
            <person name="Liu Z."/>
            <person name="Lyons E."/>
            <person name="Wicker T."/>
            <person name="Salzberg S.L."/>
            <person name="Devos K.M."/>
            <person name="Dvorak J."/>
        </authorList>
    </citation>
    <scope>NUCLEOTIDE SEQUENCE [LARGE SCALE GENOMIC DNA]</scope>
    <source>
        <strain evidence="2">cv. AL8/78</strain>
    </source>
</reference>
<keyword evidence="3" id="KW-1185">Reference proteome</keyword>
<name>A0A453R4W0_AEGTS</name>
<proteinExistence type="predicted"/>
<feature type="compositionally biased region" description="Gly residues" evidence="1">
    <location>
        <begin position="29"/>
        <end position="38"/>
    </location>
</feature>
<sequence length="150" mass="15802">SSLRSSSLLAAVTGGRRFAGLAADQTDGGWAGGGGGGPRALPTHGGAKSSSPGSPSECVEWLDWCLRALIGWRGNAQLVLFALVGWVGRKCKVPFAIHNLPRSLLVSSTRRIEKSSEKDLPPRGTGDLLMSLCTSARILSISKFVMHDCK</sequence>
<reference evidence="2" key="4">
    <citation type="submission" date="2019-03" db="UniProtKB">
        <authorList>
            <consortium name="EnsemblPlants"/>
        </authorList>
    </citation>
    <scope>IDENTIFICATION</scope>
</reference>
<dbReference type="Proteomes" id="UP000015105">
    <property type="component" value="Chromosome 7D"/>
</dbReference>
<reference evidence="3" key="1">
    <citation type="journal article" date="2014" name="Science">
        <title>Ancient hybridizations among the ancestral genomes of bread wheat.</title>
        <authorList>
            <consortium name="International Wheat Genome Sequencing Consortium,"/>
            <person name="Marcussen T."/>
            <person name="Sandve S.R."/>
            <person name="Heier L."/>
            <person name="Spannagl M."/>
            <person name="Pfeifer M."/>
            <person name="Jakobsen K.S."/>
            <person name="Wulff B.B."/>
            <person name="Steuernagel B."/>
            <person name="Mayer K.F."/>
            <person name="Olsen O.A."/>
        </authorList>
    </citation>
    <scope>NUCLEOTIDE SEQUENCE [LARGE SCALE GENOMIC DNA]</scope>
    <source>
        <strain evidence="3">cv. AL8/78</strain>
    </source>
</reference>
<reference evidence="3" key="2">
    <citation type="journal article" date="2017" name="Nat. Plants">
        <title>The Aegilops tauschii genome reveals multiple impacts of transposons.</title>
        <authorList>
            <person name="Zhao G."/>
            <person name="Zou C."/>
            <person name="Li K."/>
            <person name="Wang K."/>
            <person name="Li T."/>
            <person name="Gao L."/>
            <person name="Zhang X."/>
            <person name="Wang H."/>
            <person name="Yang Z."/>
            <person name="Liu X."/>
            <person name="Jiang W."/>
            <person name="Mao L."/>
            <person name="Kong X."/>
            <person name="Jiao Y."/>
            <person name="Jia J."/>
        </authorList>
    </citation>
    <scope>NUCLEOTIDE SEQUENCE [LARGE SCALE GENOMIC DNA]</scope>
    <source>
        <strain evidence="3">cv. AL8/78</strain>
    </source>
</reference>
<dbReference type="EnsemblPlants" id="AET7Gv20464500.3">
    <property type="protein sequence ID" value="AET7Gv20464500.3"/>
    <property type="gene ID" value="AET7Gv20464500"/>
</dbReference>
<evidence type="ECO:0000313" key="2">
    <source>
        <dbReference type="EnsemblPlants" id="AET7Gv20464500.3"/>
    </source>
</evidence>
<feature type="region of interest" description="Disordered" evidence="1">
    <location>
        <begin position="29"/>
        <end position="56"/>
    </location>
</feature>
<organism evidence="2 3">
    <name type="scientific">Aegilops tauschii subsp. strangulata</name>
    <name type="common">Goatgrass</name>
    <dbReference type="NCBI Taxonomy" id="200361"/>
    <lineage>
        <taxon>Eukaryota</taxon>
        <taxon>Viridiplantae</taxon>
        <taxon>Streptophyta</taxon>
        <taxon>Embryophyta</taxon>
        <taxon>Tracheophyta</taxon>
        <taxon>Spermatophyta</taxon>
        <taxon>Magnoliopsida</taxon>
        <taxon>Liliopsida</taxon>
        <taxon>Poales</taxon>
        <taxon>Poaceae</taxon>
        <taxon>BOP clade</taxon>
        <taxon>Pooideae</taxon>
        <taxon>Triticodae</taxon>
        <taxon>Triticeae</taxon>
        <taxon>Triticinae</taxon>
        <taxon>Aegilops</taxon>
    </lineage>
</organism>
<evidence type="ECO:0000313" key="3">
    <source>
        <dbReference type="Proteomes" id="UP000015105"/>
    </source>
</evidence>
<reference evidence="2" key="5">
    <citation type="journal article" date="2021" name="G3 (Bethesda)">
        <title>Aegilops tauschii genome assembly Aet v5.0 features greater sequence contiguity and improved annotation.</title>
        <authorList>
            <person name="Wang L."/>
            <person name="Zhu T."/>
            <person name="Rodriguez J.C."/>
            <person name="Deal K.R."/>
            <person name="Dubcovsky J."/>
            <person name="McGuire P.E."/>
            <person name="Lux T."/>
            <person name="Spannagl M."/>
            <person name="Mayer K.F.X."/>
            <person name="Baldrich P."/>
            <person name="Meyers B.C."/>
            <person name="Huo N."/>
            <person name="Gu Y.Q."/>
            <person name="Zhou H."/>
            <person name="Devos K.M."/>
            <person name="Bennetzen J.L."/>
            <person name="Unver T."/>
            <person name="Budak H."/>
            <person name="Gulick P.J."/>
            <person name="Galiba G."/>
            <person name="Kalapos B."/>
            <person name="Nelson D.R."/>
            <person name="Li P."/>
            <person name="You F.M."/>
            <person name="Luo M.C."/>
            <person name="Dvorak J."/>
        </authorList>
    </citation>
    <scope>NUCLEOTIDE SEQUENCE [LARGE SCALE GENOMIC DNA]</scope>
    <source>
        <strain evidence="2">cv. AL8/78</strain>
    </source>
</reference>
<protein>
    <submittedName>
        <fullName evidence="2">Uncharacterized protein</fullName>
    </submittedName>
</protein>
<dbReference type="AlphaFoldDB" id="A0A453R4W0"/>
<evidence type="ECO:0000256" key="1">
    <source>
        <dbReference type="SAM" id="MobiDB-lite"/>
    </source>
</evidence>